<dbReference type="PANTHER" id="PTHR45720:SF10">
    <property type="entry name" value="CHLORIDE CHANNEL PROTEIN 2"/>
    <property type="match status" value="1"/>
</dbReference>
<dbReference type="GO" id="GO:0005247">
    <property type="term" value="F:voltage-gated chloride channel activity"/>
    <property type="evidence" value="ECO:0007669"/>
    <property type="project" value="TreeGrafter"/>
</dbReference>
<keyword evidence="2" id="KW-0812">Transmembrane</keyword>
<dbReference type="AlphaFoldDB" id="A0A6A4WYK7"/>
<feature type="region of interest" description="Disordered" evidence="1">
    <location>
        <begin position="34"/>
        <end position="82"/>
    </location>
</feature>
<evidence type="ECO:0000256" key="1">
    <source>
        <dbReference type="SAM" id="MobiDB-lite"/>
    </source>
</evidence>
<gene>
    <name evidence="3" type="primary">ClC-a_4</name>
    <name evidence="3" type="ORF">FJT64_021465</name>
</gene>
<keyword evidence="2" id="KW-1133">Transmembrane helix</keyword>
<dbReference type="GO" id="GO:0005886">
    <property type="term" value="C:plasma membrane"/>
    <property type="evidence" value="ECO:0007669"/>
    <property type="project" value="TreeGrafter"/>
</dbReference>
<accession>A0A6A4WYK7</accession>
<evidence type="ECO:0000313" key="4">
    <source>
        <dbReference type="Proteomes" id="UP000440578"/>
    </source>
</evidence>
<dbReference type="Proteomes" id="UP000440578">
    <property type="component" value="Unassembled WGS sequence"/>
</dbReference>
<comment type="caution">
    <text evidence="3">The sequence shown here is derived from an EMBL/GenBank/DDBJ whole genome shotgun (WGS) entry which is preliminary data.</text>
</comment>
<feature type="transmembrane region" description="Helical" evidence="2">
    <location>
        <begin position="190"/>
        <end position="212"/>
    </location>
</feature>
<protein>
    <submittedName>
        <fullName evidence="3">Chloride channel protein 2</fullName>
    </submittedName>
</protein>
<reference evidence="3 4" key="1">
    <citation type="submission" date="2019-07" db="EMBL/GenBank/DDBJ databases">
        <title>Draft genome assembly of a fouling barnacle, Amphibalanus amphitrite (Darwin, 1854): The first reference genome for Thecostraca.</title>
        <authorList>
            <person name="Kim W."/>
        </authorList>
    </citation>
    <scope>NUCLEOTIDE SEQUENCE [LARGE SCALE GENOMIC DNA]</scope>
    <source>
        <strain evidence="3">SNU_AA5</strain>
        <tissue evidence="3">Soma without cirri and trophi</tissue>
    </source>
</reference>
<evidence type="ECO:0000313" key="3">
    <source>
        <dbReference type="EMBL" id="KAF0307161.1"/>
    </source>
</evidence>
<name>A0A6A4WYK7_AMPAM</name>
<feature type="compositionally biased region" description="Basic and acidic residues" evidence="1">
    <location>
        <begin position="51"/>
        <end position="60"/>
    </location>
</feature>
<keyword evidence="2" id="KW-0472">Membrane</keyword>
<keyword evidence="4" id="KW-1185">Reference proteome</keyword>
<proteinExistence type="predicted"/>
<dbReference type="EMBL" id="VIIS01000599">
    <property type="protein sequence ID" value="KAF0307161.1"/>
    <property type="molecule type" value="Genomic_DNA"/>
</dbReference>
<dbReference type="PANTHER" id="PTHR45720">
    <property type="entry name" value="CHLORIDE CHANNEL PROTEIN 2"/>
    <property type="match status" value="1"/>
</dbReference>
<dbReference type="InterPro" id="IPR050970">
    <property type="entry name" value="Cl_channel_volt-gated"/>
</dbReference>
<evidence type="ECO:0000256" key="2">
    <source>
        <dbReference type="SAM" id="Phobius"/>
    </source>
</evidence>
<sequence>MWCNPNTSIRNGPESERGGLLEVPRFYRLRAPSLSTSPSEQDICGISDDSVATHDERPASSERLLSPDIASPATVQSRGPRSRLLRVSRSLRRARPSLRLPRILRRRSKHTMDNNYDYIYTLMYGQYSKELGDFAKSESKRLRELEKKRKREERLRRQELLPYRGKWNRRVLKVLGYFWKHTFARIGEDWVFLAILGVLMACISFVMDYGIAICNKGE</sequence>
<organism evidence="3 4">
    <name type="scientific">Amphibalanus amphitrite</name>
    <name type="common">Striped barnacle</name>
    <name type="synonym">Balanus amphitrite</name>
    <dbReference type="NCBI Taxonomy" id="1232801"/>
    <lineage>
        <taxon>Eukaryota</taxon>
        <taxon>Metazoa</taxon>
        <taxon>Ecdysozoa</taxon>
        <taxon>Arthropoda</taxon>
        <taxon>Crustacea</taxon>
        <taxon>Multicrustacea</taxon>
        <taxon>Cirripedia</taxon>
        <taxon>Thoracica</taxon>
        <taxon>Thoracicalcarea</taxon>
        <taxon>Balanomorpha</taxon>
        <taxon>Balanoidea</taxon>
        <taxon>Balanidae</taxon>
        <taxon>Amphibalaninae</taxon>
        <taxon>Amphibalanus</taxon>
    </lineage>
</organism>